<gene>
    <name evidence="1" type="ORF">Taro_026470</name>
</gene>
<proteinExistence type="predicted"/>
<evidence type="ECO:0000313" key="1">
    <source>
        <dbReference type="EMBL" id="MQL93813.1"/>
    </source>
</evidence>
<reference evidence="1" key="1">
    <citation type="submission" date="2017-07" db="EMBL/GenBank/DDBJ databases">
        <title>Taro Niue Genome Assembly and Annotation.</title>
        <authorList>
            <person name="Atibalentja N."/>
            <person name="Keating K."/>
            <person name="Fields C.J."/>
        </authorList>
    </citation>
    <scope>NUCLEOTIDE SEQUENCE</scope>
    <source>
        <strain evidence="1">Niue_2</strain>
        <tissue evidence="1">Leaf</tissue>
    </source>
</reference>
<dbReference type="Proteomes" id="UP000652761">
    <property type="component" value="Unassembled WGS sequence"/>
</dbReference>
<name>A0A843VNM8_COLES</name>
<comment type="caution">
    <text evidence="1">The sequence shown here is derived from an EMBL/GenBank/DDBJ whole genome shotgun (WGS) entry which is preliminary data.</text>
</comment>
<protein>
    <submittedName>
        <fullName evidence="1">Uncharacterized protein</fullName>
    </submittedName>
</protein>
<feature type="non-terminal residue" evidence="1">
    <location>
        <position position="108"/>
    </location>
</feature>
<evidence type="ECO:0000313" key="2">
    <source>
        <dbReference type="Proteomes" id="UP000652761"/>
    </source>
</evidence>
<accession>A0A843VNM8</accession>
<organism evidence="1 2">
    <name type="scientific">Colocasia esculenta</name>
    <name type="common">Wild taro</name>
    <name type="synonym">Arum esculentum</name>
    <dbReference type="NCBI Taxonomy" id="4460"/>
    <lineage>
        <taxon>Eukaryota</taxon>
        <taxon>Viridiplantae</taxon>
        <taxon>Streptophyta</taxon>
        <taxon>Embryophyta</taxon>
        <taxon>Tracheophyta</taxon>
        <taxon>Spermatophyta</taxon>
        <taxon>Magnoliopsida</taxon>
        <taxon>Liliopsida</taxon>
        <taxon>Araceae</taxon>
        <taxon>Aroideae</taxon>
        <taxon>Colocasieae</taxon>
        <taxon>Colocasia</taxon>
    </lineage>
</organism>
<dbReference type="EMBL" id="NMUH01001600">
    <property type="protein sequence ID" value="MQL93813.1"/>
    <property type="molecule type" value="Genomic_DNA"/>
</dbReference>
<feature type="non-terminal residue" evidence="1">
    <location>
        <position position="1"/>
    </location>
</feature>
<sequence length="108" mass="11900">VEVILCVVHIIAKLSTGDAGSLSLSLVHKLLTISKKLRDQPAFSALLQKYSVHGYRAEELLASASLNVCWSLASRWLNAYSISYFMRARLSGRDFLLKSSVDTCILAV</sequence>
<keyword evidence="2" id="KW-1185">Reference proteome</keyword>
<dbReference type="AlphaFoldDB" id="A0A843VNM8"/>